<evidence type="ECO:0000313" key="6">
    <source>
        <dbReference type="EMBL" id="KAJ9133081.1"/>
    </source>
</evidence>
<dbReference type="GO" id="GO:0016460">
    <property type="term" value="C:myosin II complex"/>
    <property type="evidence" value="ECO:0007669"/>
    <property type="project" value="TreeGrafter"/>
</dbReference>
<evidence type="ECO:0000256" key="4">
    <source>
        <dbReference type="ARBA" id="ARBA00022837"/>
    </source>
</evidence>
<dbReference type="InterPro" id="IPR011992">
    <property type="entry name" value="EF-hand-dom_pair"/>
</dbReference>
<dbReference type="PANTHER" id="PTHR23048:SF48">
    <property type="entry name" value="CENTRIN 3"/>
    <property type="match status" value="1"/>
</dbReference>
<keyword evidence="7" id="KW-1185">Reference proteome</keyword>
<dbReference type="InterPro" id="IPR018247">
    <property type="entry name" value="EF_Hand_1_Ca_BS"/>
</dbReference>
<name>A0AA38RD38_9PEZI</name>
<feature type="domain" description="EF-hand" evidence="5">
    <location>
        <begin position="111"/>
        <end position="146"/>
    </location>
</feature>
<comment type="caution">
    <text evidence="6">The sequence shown here is derived from an EMBL/GenBank/DDBJ whole genome shotgun (WGS) entry which is preliminary data.</text>
</comment>
<dbReference type="PROSITE" id="PS50222">
    <property type="entry name" value="EF_HAND_2"/>
    <property type="match status" value="3"/>
</dbReference>
<evidence type="ECO:0000256" key="1">
    <source>
        <dbReference type="ARBA" id="ARBA00020786"/>
    </source>
</evidence>
<dbReference type="Pfam" id="PF13202">
    <property type="entry name" value="EF-hand_5"/>
    <property type="match status" value="1"/>
</dbReference>
<keyword evidence="2" id="KW-0479">Metal-binding</keyword>
<dbReference type="SUPFAM" id="SSF47473">
    <property type="entry name" value="EF-hand"/>
    <property type="match status" value="1"/>
</dbReference>
<organism evidence="6 7">
    <name type="scientific">Pleurostoma richardsiae</name>
    <dbReference type="NCBI Taxonomy" id="41990"/>
    <lineage>
        <taxon>Eukaryota</taxon>
        <taxon>Fungi</taxon>
        <taxon>Dikarya</taxon>
        <taxon>Ascomycota</taxon>
        <taxon>Pezizomycotina</taxon>
        <taxon>Sordariomycetes</taxon>
        <taxon>Sordariomycetidae</taxon>
        <taxon>Calosphaeriales</taxon>
        <taxon>Pleurostomataceae</taxon>
        <taxon>Pleurostoma</taxon>
    </lineage>
</organism>
<evidence type="ECO:0000256" key="2">
    <source>
        <dbReference type="ARBA" id="ARBA00022723"/>
    </source>
</evidence>
<dbReference type="AlphaFoldDB" id="A0AA38RD38"/>
<dbReference type="PROSITE" id="PS00018">
    <property type="entry name" value="EF_HAND_1"/>
    <property type="match status" value="1"/>
</dbReference>
<sequence length="182" mass="21074">MMSRAVNTLPAHGAPSREDFMKLAEGQRDQINDVFQVFDLNKDGRIDYHELRFCLRALGFDLPKSDTYPFLVKYGVQPADWDPKRECTPVWREFTLPIWQGIAGTLMYNRDPREECLRAFRLFDVDGKGVIDVDDLRRVMREIGQAMDDAELVSMIREFDSDGKGGVNADEFTKIMMTRKQK</sequence>
<evidence type="ECO:0000256" key="3">
    <source>
        <dbReference type="ARBA" id="ARBA00022737"/>
    </source>
</evidence>
<dbReference type="FunFam" id="1.10.238.10:FF:000003">
    <property type="entry name" value="Calmodulin A"/>
    <property type="match status" value="1"/>
</dbReference>
<proteinExistence type="predicted"/>
<feature type="domain" description="EF-hand" evidence="5">
    <location>
        <begin position="147"/>
        <end position="182"/>
    </location>
</feature>
<gene>
    <name evidence="6" type="ORF">NKR23_g11012</name>
</gene>
<accession>A0AA38RD38</accession>
<dbReference type="CDD" id="cd00051">
    <property type="entry name" value="EFh"/>
    <property type="match status" value="1"/>
</dbReference>
<dbReference type="Pfam" id="PF13499">
    <property type="entry name" value="EF-hand_7"/>
    <property type="match status" value="1"/>
</dbReference>
<dbReference type="GO" id="GO:0005509">
    <property type="term" value="F:calcium ion binding"/>
    <property type="evidence" value="ECO:0007669"/>
    <property type="project" value="InterPro"/>
</dbReference>
<feature type="domain" description="EF-hand" evidence="5">
    <location>
        <begin position="26"/>
        <end position="61"/>
    </location>
</feature>
<dbReference type="EMBL" id="JANBVO010000053">
    <property type="protein sequence ID" value="KAJ9133081.1"/>
    <property type="molecule type" value="Genomic_DNA"/>
</dbReference>
<protein>
    <recommendedName>
        <fullName evidence="1">Calmodulin</fullName>
    </recommendedName>
</protein>
<dbReference type="InterPro" id="IPR050230">
    <property type="entry name" value="CALM/Myosin/TropC-like"/>
</dbReference>
<evidence type="ECO:0000313" key="7">
    <source>
        <dbReference type="Proteomes" id="UP001174694"/>
    </source>
</evidence>
<dbReference type="PANTHER" id="PTHR23048">
    <property type="entry name" value="MYOSIN LIGHT CHAIN 1, 3"/>
    <property type="match status" value="1"/>
</dbReference>
<reference evidence="6" key="1">
    <citation type="submission" date="2022-07" db="EMBL/GenBank/DDBJ databases">
        <title>Fungi with potential for degradation of polypropylene.</title>
        <authorList>
            <person name="Gostincar C."/>
        </authorList>
    </citation>
    <scope>NUCLEOTIDE SEQUENCE</scope>
    <source>
        <strain evidence="6">EXF-13308</strain>
    </source>
</reference>
<dbReference type="InterPro" id="IPR002048">
    <property type="entry name" value="EF_hand_dom"/>
</dbReference>
<evidence type="ECO:0000259" key="5">
    <source>
        <dbReference type="PROSITE" id="PS50222"/>
    </source>
</evidence>
<keyword evidence="4" id="KW-0106">Calcium</keyword>
<dbReference type="SMART" id="SM00054">
    <property type="entry name" value="EFh"/>
    <property type="match status" value="3"/>
</dbReference>
<dbReference type="Gene3D" id="1.10.238.10">
    <property type="entry name" value="EF-hand"/>
    <property type="match status" value="2"/>
</dbReference>
<keyword evidence="3" id="KW-0677">Repeat</keyword>
<dbReference type="Proteomes" id="UP001174694">
    <property type="component" value="Unassembled WGS sequence"/>
</dbReference>